<dbReference type="Pfam" id="PF20434">
    <property type="entry name" value="BD-FAE"/>
    <property type="match status" value="1"/>
</dbReference>
<reference evidence="4" key="2">
    <citation type="submission" date="2020-09" db="EMBL/GenBank/DDBJ databases">
        <authorList>
            <person name="Sun Q."/>
            <person name="Zhou Y."/>
        </authorList>
    </citation>
    <scope>NUCLEOTIDE SEQUENCE</scope>
    <source>
        <strain evidence="4">CGMCC 1.15448</strain>
    </source>
</reference>
<dbReference type="SUPFAM" id="SSF53474">
    <property type="entry name" value="alpha/beta-Hydrolases"/>
    <property type="match status" value="1"/>
</dbReference>
<dbReference type="EMBL" id="BMJC01000004">
    <property type="protein sequence ID" value="GGB13080.1"/>
    <property type="molecule type" value="Genomic_DNA"/>
</dbReference>
<evidence type="ECO:0000313" key="4">
    <source>
        <dbReference type="EMBL" id="GGB13080.1"/>
    </source>
</evidence>
<keyword evidence="2" id="KW-0732">Signal</keyword>
<name>A0A8J2XSY0_9BACT</name>
<feature type="domain" description="BD-FAE-like" evidence="3">
    <location>
        <begin position="60"/>
        <end position="168"/>
    </location>
</feature>
<dbReference type="InterPro" id="IPR029058">
    <property type="entry name" value="AB_hydrolase_fold"/>
</dbReference>
<feature type="signal peptide" evidence="2">
    <location>
        <begin position="1"/>
        <end position="18"/>
    </location>
</feature>
<dbReference type="GO" id="GO:0016787">
    <property type="term" value="F:hydrolase activity"/>
    <property type="evidence" value="ECO:0007669"/>
    <property type="project" value="UniProtKB-KW"/>
</dbReference>
<reference evidence="4" key="1">
    <citation type="journal article" date="2014" name="Int. J. Syst. Evol. Microbiol.">
        <title>Complete genome sequence of Corynebacterium casei LMG S-19264T (=DSM 44701T), isolated from a smear-ripened cheese.</title>
        <authorList>
            <consortium name="US DOE Joint Genome Institute (JGI-PGF)"/>
            <person name="Walter F."/>
            <person name="Albersmeier A."/>
            <person name="Kalinowski J."/>
            <person name="Ruckert C."/>
        </authorList>
    </citation>
    <scope>NUCLEOTIDE SEQUENCE</scope>
    <source>
        <strain evidence="4">CGMCC 1.15448</strain>
    </source>
</reference>
<dbReference type="InterPro" id="IPR049492">
    <property type="entry name" value="BD-FAE-like_dom"/>
</dbReference>
<dbReference type="AlphaFoldDB" id="A0A8J2XSY0"/>
<dbReference type="Proteomes" id="UP000607559">
    <property type="component" value="Unassembled WGS sequence"/>
</dbReference>
<protein>
    <submittedName>
        <fullName evidence="4">Endo-1,4-beta-xylanase</fullName>
    </submittedName>
</protein>
<evidence type="ECO:0000313" key="5">
    <source>
        <dbReference type="Proteomes" id="UP000607559"/>
    </source>
</evidence>
<evidence type="ECO:0000256" key="2">
    <source>
        <dbReference type="SAM" id="SignalP"/>
    </source>
</evidence>
<sequence>MNRLPLFILFTCCFAANAQDTARQIPLWPNGAPGFENKRNEPEEAKDYWVKNIHNPSITVYLPPKEKATGAAVVIFPGGGHRLLVFNAEGRDPARFLNSLGIAAFIVKYRLFREDSTLYSLDREVKQDAYRAMRLVRSKAAEWNIDPHRVGTLSFSAGGEVANIIAYAPGKGDPAAPDPIDRLDGKPDFQLLVYPGPLGVPATVPADAPPAFLIAANDDPCCSTPVVTILERYRAAHVPVEAHILSGGKHGFNMGYRSNLAAVKSWPQLMANWLADMGLLHK</sequence>
<dbReference type="InterPro" id="IPR050300">
    <property type="entry name" value="GDXG_lipolytic_enzyme"/>
</dbReference>
<evidence type="ECO:0000256" key="1">
    <source>
        <dbReference type="ARBA" id="ARBA00022801"/>
    </source>
</evidence>
<comment type="caution">
    <text evidence="4">The sequence shown here is derived from an EMBL/GenBank/DDBJ whole genome shotgun (WGS) entry which is preliminary data.</text>
</comment>
<gene>
    <name evidence="4" type="ORF">GCM10011511_40910</name>
</gene>
<keyword evidence="1" id="KW-0378">Hydrolase</keyword>
<evidence type="ECO:0000259" key="3">
    <source>
        <dbReference type="Pfam" id="PF20434"/>
    </source>
</evidence>
<accession>A0A8J2XSY0</accession>
<dbReference type="PANTHER" id="PTHR48081:SF6">
    <property type="entry name" value="PEPTIDASE S9 PROLYL OLIGOPEPTIDASE CATALYTIC DOMAIN-CONTAINING PROTEIN"/>
    <property type="match status" value="1"/>
</dbReference>
<dbReference type="RefSeq" id="WP_188935186.1">
    <property type="nucleotide sequence ID" value="NZ_BMJC01000004.1"/>
</dbReference>
<dbReference type="PANTHER" id="PTHR48081">
    <property type="entry name" value="AB HYDROLASE SUPERFAMILY PROTEIN C4A8.06C"/>
    <property type="match status" value="1"/>
</dbReference>
<organism evidence="4 5">
    <name type="scientific">Puia dinghuensis</name>
    <dbReference type="NCBI Taxonomy" id="1792502"/>
    <lineage>
        <taxon>Bacteria</taxon>
        <taxon>Pseudomonadati</taxon>
        <taxon>Bacteroidota</taxon>
        <taxon>Chitinophagia</taxon>
        <taxon>Chitinophagales</taxon>
        <taxon>Chitinophagaceae</taxon>
        <taxon>Puia</taxon>
    </lineage>
</organism>
<proteinExistence type="predicted"/>
<feature type="chain" id="PRO_5035307170" evidence="2">
    <location>
        <begin position="19"/>
        <end position="282"/>
    </location>
</feature>
<dbReference type="Gene3D" id="3.40.50.1820">
    <property type="entry name" value="alpha/beta hydrolase"/>
    <property type="match status" value="1"/>
</dbReference>
<keyword evidence="5" id="KW-1185">Reference proteome</keyword>